<dbReference type="PANTHER" id="PTHR35567">
    <property type="entry name" value="MALATE DEHYDROGENASE (AFU_ORTHOLOGUE AFUA_2G13800)"/>
    <property type="match status" value="1"/>
</dbReference>
<evidence type="ECO:0000313" key="2">
    <source>
        <dbReference type="EMBL" id="KAK5992252.1"/>
    </source>
</evidence>
<organism evidence="2 3">
    <name type="scientific">Cladobotryum mycophilum</name>
    <dbReference type="NCBI Taxonomy" id="491253"/>
    <lineage>
        <taxon>Eukaryota</taxon>
        <taxon>Fungi</taxon>
        <taxon>Dikarya</taxon>
        <taxon>Ascomycota</taxon>
        <taxon>Pezizomycotina</taxon>
        <taxon>Sordariomycetes</taxon>
        <taxon>Hypocreomycetidae</taxon>
        <taxon>Hypocreales</taxon>
        <taxon>Hypocreaceae</taxon>
        <taxon>Cladobotryum</taxon>
    </lineage>
</organism>
<proteinExistence type="predicted"/>
<evidence type="ECO:0000313" key="3">
    <source>
        <dbReference type="Proteomes" id="UP001338125"/>
    </source>
</evidence>
<dbReference type="Proteomes" id="UP001338125">
    <property type="component" value="Unassembled WGS sequence"/>
</dbReference>
<comment type="caution">
    <text evidence="2">The sequence shown here is derived from an EMBL/GenBank/DDBJ whole genome shotgun (WGS) entry which is preliminary data.</text>
</comment>
<accession>A0ABR0SK63</accession>
<feature type="chain" id="PRO_5046852555" description="Malate dehydrogenase" evidence="1">
    <location>
        <begin position="18"/>
        <end position="244"/>
    </location>
</feature>
<dbReference type="EMBL" id="JAVFKD010000012">
    <property type="protein sequence ID" value="KAK5992252.1"/>
    <property type="molecule type" value="Genomic_DNA"/>
</dbReference>
<dbReference type="PANTHER" id="PTHR35567:SF3">
    <property type="entry name" value="MALATE DEHYDROGENASE"/>
    <property type="match status" value="1"/>
</dbReference>
<keyword evidence="1" id="KW-0732">Signal</keyword>
<dbReference type="InterPro" id="IPR021851">
    <property type="entry name" value="DUF3455"/>
</dbReference>
<dbReference type="Pfam" id="PF11937">
    <property type="entry name" value="DUF3455"/>
    <property type="match status" value="1"/>
</dbReference>
<protein>
    <recommendedName>
        <fullName evidence="4">Malate dehydrogenase</fullName>
    </recommendedName>
</protein>
<name>A0ABR0SK63_9HYPO</name>
<reference evidence="2 3" key="1">
    <citation type="submission" date="2024-01" db="EMBL/GenBank/DDBJ databases">
        <title>Complete genome of Cladobotryum mycophilum ATHUM6906.</title>
        <authorList>
            <person name="Christinaki A.C."/>
            <person name="Myridakis A.I."/>
            <person name="Kouvelis V.N."/>
        </authorList>
    </citation>
    <scope>NUCLEOTIDE SEQUENCE [LARGE SCALE GENOMIC DNA]</scope>
    <source>
        <strain evidence="2 3">ATHUM6906</strain>
    </source>
</reference>
<feature type="signal peptide" evidence="1">
    <location>
        <begin position="1"/>
        <end position="17"/>
    </location>
</feature>
<evidence type="ECO:0008006" key="4">
    <source>
        <dbReference type="Google" id="ProtNLM"/>
    </source>
</evidence>
<sequence length="244" mass="25000">MLTKSLLVIASAALSFASPIGRKVEEESIGCAVAPTVPTLPSTGTGQDLAPPPAGLSLKHIALGFGIQNYTCGSIGATAAATGALAMLYDITDLYPGQSHRSLSSAEFSALTAYTLHHHKIPLNFDSSSAGRLNAKDFGASSSNPFTPDAPLILPGYQALPFLGHHFFNSNGDPTFSLQHGAINLGLDGTGAVAWLGLGAKANAGSFGASFVYRVVTAGGNSHGCASSTGQDSTGYTAQYWFYG</sequence>
<gene>
    <name evidence="2" type="ORF">PT974_05653</name>
</gene>
<evidence type="ECO:0000256" key="1">
    <source>
        <dbReference type="SAM" id="SignalP"/>
    </source>
</evidence>
<keyword evidence="3" id="KW-1185">Reference proteome</keyword>